<evidence type="ECO:0000256" key="3">
    <source>
        <dbReference type="ARBA" id="ARBA00022448"/>
    </source>
</evidence>
<dbReference type="GO" id="GO:0015035">
    <property type="term" value="F:protein-disulfide reductase activity"/>
    <property type="evidence" value="ECO:0007669"/>
    <property type="project" value="InterPro"/>
</dbReference>
<evidence type="ECO:0000313" key="14">
    <source>
        <dbReference type="Proteomes" id="UP000605201"/>
    </source>
</evidence>
<dbReference type="InterPro" id="IPR003752">
    <property type="entry name" value="DiS_bond_form_DsbB/BdbC"/>
</dbReference>
<keyword evidence="5" id="KW-0249">Electron transport</keyword>
<dbReference type="GO" id="GO:0016020">
    <property type="term" value="C:membrane"/>
    <property type="evidence" value="ECO:0007669"/>
    <property type="project" value="UniProtKB-SubCell"/>
</dbReference>
<evidence type="ECO:0000256" key="7">
    <source>
        <dbReference type="ARBA" id="ARBA00023002"/>
    </source>
</evidence>
<keyword evidence="7" id="KW-0560">Oxidoreductase</keyword>
<dbReference type="EMBL" id="JACNIG010000148">
    <property type="protein sequence ID" value="MBC8431489.1"/>
    <property type="molecule type" value="Genomic_DNA"/>
</dbReference>
<dbReference type="PANTHER" id="PTHR43469:SF1">
    <property type="entry name" value="SPBETA PROPHAGE-DERIVED DISULFIDE BOND FORMATION PROTEIN B"/>
    <property type="match status" value="1"/>
</dbReference>
<keyword evidence="10" id="KW-0143">Chaperone</keyword>
<evidence type="ECO:0000256" key="12">
    <source>
        <dbReference type="SAM" id="Phobius"/>
    </source>
</evidence>
<evidence type="ECO:0000256" key="2">
    <source>
        <dbReference type="ARBA" id="ARBA00007602"/>
    </source>
</evidence>
<keyword evidence="6 12" id="KW-1133">Transmembrane helix</keyword>
<keyword evidence="3" id="KW-0813">Transport</keyword>
<keyword evidence="8 12" id="KW-0472">Membrane</keyword>
<evidence type="ECO:0000313" key="13">
    <source>
        <dbReference type="EMBL" id="MBC8431489.1"/>
    </source>
</evidence>
<keyword evidence="9" id="KW-1015">Disulfide bond</keyword>
<evidence type="ECO:0000256" key="10">
    <source>
        <dbReference type="ARBA" id="ARBA00023186"/>
    </source>
</evidence>
<comment type="caution">
    <text evidence="13">The sequence shown here is derived from an EMBL/GenBank/DDBJ whole genome shotgun (WGS) entry which is preliminary data.</text>
</comment>
<dbReference type="PANTHER" id="PTHR43469">
    <property type="entry name" value="DISULFIDE FORMATION PROTEIN-RELATED"/>
    <property type="match status" value="1"/>
</dbReference>
<organism evidence="13 14">
    <name type="scientific">Candidatus Desulfatibia vada</name>
    <dbReference type="NCBI Taxonomy" id="2841696"/>
    <lineage>
        <taxon>Bacteria</taxon>
        <taxon>Pseudomonadati</taxon>
        <taxon>Thermodesulfobacteriota</taxon>
        <taxon>Desulfobacteria</taxon>
        <taxon>Desulfobacterales</taxon>
        <taxon>Desulfobacterales incertae sedis</taxon>
        <taxon>Candidatus Desulfatibia</taxon>
    </lineage>
</organism>
<dbReference type="Pfam" id="PF02600">
    <property type="entry name" value="DsbB"/>
    <property type="match status" value="1"/>
</dbReference>
<proteinExistence type="inferred from homology"/>
<keyword evidence="4 12" id="KW-0812">Transmembrane</keyword>
<protein>
    <submittedName>
        <fullName evidence="13">Disulfide bond formation protein B</fullName>
    </submittedName>
</protein>
<dbReference type="HAMAP" id="MF_00287">
    <property type="entry name" value="BdbC"/>
    <property type="match status" value="1"/>
</dbReference>
<dbReference type="PIRSF" id="PIRSF036659">
    <property type="entry name" value="BdbC"/>
    <property type="match status" value="1"/>
</dbReference>
<feature type="transmembrane region" description="Helical" evidence="12">
    <location>
        <begin position="12"/>
        <end position="33"/>
    </location>
</feature>
<dbReference type="Gene3D" id="1.20.1550.10">
    <property type="entry name" value="DsbB-like"/>
    <property type="match status" value="1"/>
</dbReference>
<evidence type="ECO:0000256" key="8">
    <source>
        <dbReference type="ARBA" id="ARBA00023136"/>
    </source>
</evidence>
<evidence type="ECO:0000256" key="4">
    <source>
        <dbReference type="ARBA" id="ARBA00022692"/>
    </source>
</evidence>
<keyword evidence="11" id="KW-0676">Redox-active center</keyword>
<dbReference type="NCBIfam" id="NF002849">
    <property type="entry name" value="PRK03113.1"/>
    <property type="match status" value="1"/>
</dbReference>
<feature type="transmembrane region" description="Helical" evidence="12">
    <location>
        <begin position="115"/>
        <end position="139"/>
    </location>
</feature>
<dbReference type="Proteomes" id="UP000605201">
    <property type="component" value="Unassembled WGS sequence"/>
</dbReference>
<evidence type="ECO:0000256" key="6">
    <source>
        <dbReference type="ARBA" id="ARBA00022989"/>
    </source>
</evidence>
<accession>A0A8J6NRS4</accession>
<comment type="similarity">
    <text evidence="2">Belongs to the DsbB family. BdbC subfamily.</text>
</comment>
<evidence type="ECO:0000256" key="9">
    <source>
        <dbReference type="ARBA" id="ARBA00023157"/>
    </source>
</evidence>
<dbReference type="InterPro" id="IPR012187">
    <property type="entry name" value="Disulphide_bond_form_BdbC"/>
</dbReference>
<dbReference type="InterPro" id="IPR023380">
    <property type="entry name" value="DsbB-like_sf"/>
</dbReference>
<feature type="transmembrane region" description="Helical" evidence="12">
    <location>
        <begin position="72"/>
        <end position="95"/>
    </location>
</feature>
<name>A0A8J6NRS4_9BACT</name>
<dbReference type="SUPFAM" id="SSF158442">
    <property type="entry name" value="DsbB-like"/>
    <property type="match status" value="1"/>
</dbReference>
<dbReference type="GO" id="GO:0006457">
    <property type="term" value="P:protein folding"/>
    <property type="evidence" value="ECO:0007669"/>
    <property type="project" value="InterPro"/>
</dbReference>
<evidence type="ECO:0000256" key="1">
    <source>
        <dbReference type="ARBA" id="ARBA00004141"/>
    </source>
</evidence>
<evidence type="ECO:0000256" key="11">
    <source>
        <dbReference type="ARBA" id="ARBA00023284"/>
    </source>
</evidence>
<sequence>MTNLDQTSNSNWTILFTCWIVASISTLGSLFFSEIMEFPPCALCWYQRICMFPLVLILLVGLFPFDKSIVKYALPLAILGWCFSFYHSLLYSGFIPESLQPCSQGVSCSETYIDLFGFLTIPMLSLISFSTIVALLFILKRRLSK</sequence>
<feature type="transmembrane region" description="Helical" evidence="12">
    <location>
        <begin position="45"/>
        <end position="65"/>
    </location>
</feature>
<reference evidence="13 14" key="1">
    <citation type="submission" date="2020-08" db="EMBL/GenBank/DDBJ databases">
        <title>Bridging the membrane lipid divide: bacteria of the FCB group superphylum have the potential to synthesize archaeal ether lipids.</title>
        <authorList>
            <person name="Villanueva L."/>
            <person name="Von Meijenfeldt F.A.B."/>
            <person name="Westbye A.B."/>
            <person name="Yadav S."/>
            <person name="Hopmans E.C."/>
            <person name="Dutilh B.E."/>
            <person name="Sinninghe Damste J.S."/>
        </authorList>
    </citation>
    <scope>NUCLEOTIDE SEQUENCE [LARGE SCALE GENOMIC DNA]</scope>
    <source>
        <strain evidence="13">NIOZ-UU17</strain>
    </source>
</reference>
<evidence type="ECO:0000256" key="5">
    <source>
        <dbReference type="ARBA" id="ARBA00022982"/>
    </source>
</evidence>
<comment type="subcellular location">
    <subcellularLocation>
        <location evidence="1">Membrane</location>
        <topology evidence="1">Multi-pass membrane protein</topology>
    </subcellularLocation>
</comment>
<gene>
    <name evidence="13" type="ORF">H8D96_06175</name>
</gene>
<dbReference type="AlphaFoldDB" id="A0A8J6NRS4"/>